<feature type="compositionally biased region" description="Gly residues" evidence="1">
    <location>
        <begin position="199"/>
        <end position="222"/>
    </location>
</feature>
<feature type="region of interest" description="Disordered" evidence="1">
    <location>
        <begin position="198"/>
        <end position="269"/>
    </location>
</feature>
<evidence type="ECO:0000256" key="1">
    <source>
        <dbReference type="SAM" id="MobiDB-lite"/>
    </source>
</evidence>
<feature type="compositionally biased region" description="Gly residues" evidence="1">
    <location>
        <begin position="1"/>
        <end position="16"/>
    </location>
</feature>
<dbReference type="Proteomes" id="UP000612055">
    <property type="component" value="Unassembled WGS sequence"/>
</dbReference>
<feature type="region of interest" description="Disordered" evidence="1">
    <location>
        <begin position="1"/>
        <end position="26"/>
    </location>
</feature>
<accession>A0A835XUX7</accession>
<sequence>MPPKGHGGGTGGGGESPLGSAARSGSDAPYATAVATFLPAELRSAFRELPRFADALVPAPTQRGAQRAGAGDGGSRPSRSQAEQLGRCLDKLANAMQLVPRMSPDHAAALAELLSQEPAAAAALLRIHAAALRPGGGEWLRMTAVSSVPLLVLKAFPLPPNRHALSVLRFGRAMLRAQPFHALSRVMAEAATALEAGRGDGGGGAGSSSGGGGAGVMSGSGAGPSTSCGGAGSSSSGGALTTSGGRILGDGSPRVTGPRISSGGSSSASTALTAQEAKDVLSIVMAHVTAVGVVLGFDLSAHSGFTLIEKSVAHLAGVMEERAACLEEFARGLAESGFLEHAMRLTLMLQTRFPVAELRNKIHDKLGPVQILWRAVERGSGPGRLICEPPGPLGAVSAGRISPAAAAHLRSALGGRCVQTAVLVYGVGTLRLADQGPSYGLPTQLQTAGLALMGEDKDGKRCLDPVALELLLRQLASGSAQPPPGPGASLELALRVVGAALATAGASVPPALAGRLPPAPQLATPLRMSLPEALRLAVGALACGRLLLPWQRPSPRLGAQRAAWWRLATWAAVYGSLEPEEGRSRQLWVLVTEPLLAVWPDGRLLDLDALPPAAPPEVTEATAAGLHFQLSSLFNSASNLQPHDSFIVLTALLYACDEARPGGTGLALFLTPLLAYGQPQWGERLVGVLTALSQLPPAASGVGRALNIENHTRIRQSATSFLRTAAEALGRCRGLGPAAEAPAGPVEAGAEGGGEVLVVPIGAGTSAREPPPAHLLQLRRLLAPWLAAEAR</sequence>
<evidence type="ECO:0000313" key="3">
    <source>
        <dbReference type="Proteomes" id="UP000612055"/>
    </source>
</evidence>
<proteinExistence type="predicted"/>
<organism evidence="2 3">
    <name type="scientific">Edaphochlamys debaryana</name>
    <dbReference type="NCBI Taxonomy" id="47281"/>
    <lineage>
        <taxon>Eukaryota</taxon>
        <taxon>Viridiplantae</taxon>
        <taxon>Chlorophyta</taxon>
        <taxon>core chlorophytes</taxon>
        <taxon>Chlorophyceae</taxon>
        <taxon>CS clade</taxon>
        <taxon>Chlamydomonadales</taxon>
        <taxon>Chlamydomonadales incertae sedis</taxon>
        <taxon>Edaphochlamys</taxon>
    </lineage>
</organism>
<dbReference type="EMBL" id="JAEHOE010000064">
    <property type="protein sequence ID" value="KAG2490244.1"/>
    <property type="molecule type" value="Genomic_DNA"/>
</dbReference>
<evidence type="ECO:0000313" key="2">
    <source>
        <dbReference type="EMBL" id="KAG2490244.1"/>
    </source>
</evidence>
<protein>
    <submittedName>
        <fullName evidence="2">Uncharacterized protein</fullName>
    </submittedName>
</protein>
<comment type="caution">
    <text evidence="2">The sequence shown here is derived from an EMBL/GenBank/DDBJ whole genome shotgun (WGS) entry which is preliminary data.</text>
</comment>
<dbReference type="AlphaFoldDB" id="A0A835XUX7"/>
<keyword evidence="3" id="KW-1185">Reference proteome</keyword>
<gene>
    <name evidence="2" type="ORF">HYH03_011368</name>
</gene>
<feature type="compositionally biased region" description="Low complexity" evidence="1">
    <location>
        <begin position="223"/>
        <end position="245"/>
    </location>
</feature>
<feature type="region of interest" description="Disordered" evidence="1">
    <location>
        <begin position="57"/>
        <end position="83"/>
    </location>
</feature>
<reference evidence="2" key="1">
    <citation type="journal article" date="2020" name="bioRxiv">
        <title>Comparative genomics of Chlamydomonas.</title>
        <authorList>
            <person name="Craig R.J."/>
            <person name="Hasan A.R."/>
            <person name="Ness R.W."/>
            <person name="Keightley P.D."/>
        </authorList>
    </citation>
    <scope>NUCLEOTIDE SEQUENCE</scope>
    <source>
        <strain evidence="2">CCAP 11/70</strain>
    </source>
</reference>
<name>A0A835XUX7_9CHLO</name>